<reference evidence="1" key="1">
    <citation type="journal article" date="2021" name="Proc. Natl. Acad. Sci. U.S.A.">
        <title>A Catalog of Tens of Thousands of Viruses from Human Metagenomes Reveals Hidden Associations with Chronic Diseases.</title>
        <authorList>
            <person name="Tisza M.J."/>
            <person name="Buck C.B."/>
        </authorList>
    </citation>
    <scope>NUCLEOTIDE SEQUENCE</scope>
    <source>
        <strain evidence="1">CteZR38</strain>
    </source>
</reference>
<accession>A0A8S5SPA5</accession>
<organism evidence="1">
    <name type="scientific">Siphoviridae sp. cteZR38</name>
    <dbReference type="NCBI Taxonomy" id="2827906"/>
    <lineage>
        <taxon>Viruses</taxon>
        <taxon>Duplodnaviria</taxon>
        <taxon>Heunggongvirae</taxon>
        <taxon>Uroviricota</taxon>
        <taxon>Caudoviricetes</taxon>
    </lineage>
</organism>
<proteinExistence type="predicted"/>
<dbReference type="EMBL" id="BK032636">
    <property type="protein sequence ID" value="DAF52402.1"/>
    <property type="molecule type" value="Genomic_DNA"/>
</dbReference>
<name>A0A8S5SPA5_9CAUD</name>
<evidence type="ECO:0000313" key="1">
    <source>
        <dbReference type="EMBL" id="DAF52402.1"/>
    </source>
</evidence>
<sequence length="76" mass="9080">MENNNFNLYEQVYISLSRTVSNFECISEELKQETITEALKKSQVINEYVKYQGKLLPFHMFVFEVKKNLLSKNLER</sequence>
<protein>
    <submittedName>
        <fullName evidence="1">Uncharacterized protein</fullName>
    </submittedName>
</protein>